<dbReference type="EMBL" id="VSRR010011400">
    <property type="protein sequence ID" value="MPC53126.1"/>
    <property type="molecule type" value="Genomic_DNA"/>
</dbReference>
<name>A0A5B7G6L0_PORTR</name>
<dbReference type="Proteomes" id="UP000324222">
    <property type="component" value="Unassembled WGS sequence"/>
</dbReference>
<comment type="caution">
    <text evidence="1">The sequence shown here is derived from an EMBL/GenBank/DDBJ whole genome shotgun (WGS) entry which is preliminary data.</text>
</comment>
<sequence length="34" mass="4033">MVDFFLIFLCKRETSQGQQNFNKKAHWNASSLKD</sequence>
<evidence type="ECO:0000313" key="1">
    <source>
        <dbReference type="EMBL" id="MPC53126.1"/>
    </source>
</evidence>
<protein>
    <submittedName>
        <fullName evidence="1">Uncharacterized protein</fullName>
    </submittedName>
</protein>
<organism evidence="1 2">
    <name type="scientific">Portunus trituberculatus</name>
    <name type="common">Swimming crab</name>
    <name type="synonym">Neptunus trituberculatus</name>
    <dbReference type="NCBI Taxonomy" id="210409"/>
    <lineage>
        <taxon>Eukaryota</taxon>
        <taxon>Metazoa</taxon>
        <taxon>Ecdysozoa</taxon>
        <taxon>Arthropoda</taxon>
        <taxon>Crustacea</taxon>
        <taxon>Multicrustacea</taxon>
        <taxon>Malacostraca</taxon>
        <taxon>Eumalacostraca</taxon>
        <taxon>Eucarida</taxon>
        <taxon>Decapoda</taxon>
        <taxon>Pleocyemata</taxon>
        <taxon>Brachyura</taxon>
        <taxon>Eubrachyura</taxon>
        <taxon>Portunoidea</taxon>
        <taxon>Portunidae</taxon>
        <taxon>Portuninae</taxon>
        <taxon>Portunus</taxon>
    </lineage>
</organism>
<dbReference type="AlphaFoldDB" id="A0A5B7G6L0"/>
<proteinExistence type="predicted"/>
<keyword evidence="2" id="KW-1185">Reference proteome</keyword>
<reference evidence="1 2" key="1">
    <citation type="submission" date="2019-05" db="EMBL/GenBank/DDBJ databases">
        <title>Another draft genome of Portunus trituberculatus and its Hox gene families provides insights of decapod evolution.</title>
        <authorList>
            <person name="Jeong J.-H."/>
            <person name="Song I."/>
            <person name="Kim S."/>
            <person name="Choi T."/>
            <person name="Kim D."/>
            <person name="Ryu S."/>
            <person name="Kim W."/>
        </authorList>
    </citation>
    <scope>NUCLEOTIDE SEQUENCE [LARGE SCALE GENOMIC DNA]</scope>
    <source>
        <tissue evidence="1">Muscle</tissue>
    </source>
</reference>
<accession>A0A5B7G6L0</accession>
<gene>
    <name evidence="1" type="ORF">E2C01_047011</name>
</gene>
<evidence type="ECO:0000313" key="2">
    <source>
        <dbReference type="Proteomes" id="UP000324222"/>
    </source>
</evidence>